<name>A0ABS2JMY6_9GAMM</name>
<dbReference type="PANTHER" id="PTHR21666">
    <property type="entry name" value="PEPTIDASE-RELATED"/>
    <property type="match status" value="1"/>
</dbReference>
<dbReference type="RefSeq" id="WP_204634876.1">
    <property type="nucleotide sequence ID" value="NZ_JADIKC010000002.1"/>
</dbReference>
<keyword evidence="4" id="KW-1185">Reference proteome</keyword>
<protein>
    <submittedName>
        <fullName evidence="3">M23 family metallopeptidase</fullName>
    </submittedName>
</protein>
<feature type="domain" description="M23ase beta-sheet core" evidence="2">
    <location>
        <begin position="227"/>
        <end position="323"/>
    </location>
</feature>
<dbReference type="InterPro" id="IPR016047">
    <property type="entry name" value="M23ase_b-sheet_dom"/>
</dbReference>
<evidence type="ECO:0000313" key="4">
    <source>
        <dbReference type="Proteomes" id="UP001430065"/>
    </source>
</evidence>
<sequence>MRFWRGVFLILLSMLAALAALAQRAPVHQSFDLRVPWMPEPVTVAGKTSLVYELHLTNEAQETLTIQRIEVIDEQQHVLAGLSGAALTAAIGRADRAKGDERLRMAPGMTAVAYLSVPLADASRVRLRHRVVYAGHADSDLIAEGGLVTPSSRSLLQLGPPLRGGPWVAIYDARWERGHRRVLYTTDGSVKVPGRFAIDWILLGPHGGFAKDKGELPKQWFGYAADVMAVADATVASTGEGIAEPATLAEGATHKVPLENAAGNYVALDLGDGRYAFYEHLKPGSIRVKTGQHVHRGEVIGQLGFTGESTGPHLHLHVSDANAPLAAEGLPYALKSFRVLGAYASIEDFAQGKPWTPTTPATSGEGFPAPLSVVDFGNSR</sequence>
<dbReference type="Gene3D" id="2.70.70.10">
    <property type="entry name" value="Glucose Permease (Domain IIA)"/>
    <property type="match status" value="1"/>
</dbReference>
<dbReference type="InterPro" id="IPR050570">
    <property type="entry name" value="Cell_wall_metabolism_enzyme"/>
</dbReference>
<feature type="chain" id="PRO_5046620813" evidence="1">
    <location>
        <begin position="20"/>
        <end position="380"/>
    </location>
</feature>
<dbReference type="CDD" id="cd12797">
    <property type="entry name" value="M23_peptidase"/>
    <property type="match status" value="1"/>
</dbReference>
<keyword evidence="1" id="KW-0732">Signal</keyword>
<feature type="signal peptide" evidence="1">
    <location>
        <begin position="1"/>
        <end position="19"/>
    </location>
</feature>
<dbReference type="EMBL" id="JADIKC010000002">
    <property type="protein sequence ID" value="MBM7120411.1"/>
    <property type="molecule type" value="Genomic_DNA"/>
</dbReference>
<dbReference type="InterPro" id="IPR011055">
    <property type="entry name" value="Dup_hybrid_motif"/>
</dbReference>
<evidence type="ECO:0000256" key="1">
    <source>
        <dbReference type="SAM" id="SignalP"/>
    </source>
</evidence>
<comment type="caution">
    <text evidence="3">The sequence shown here is derived from an EMBL/GenBank/DDBJ whole genome shotgun (WGS) entry which is preliminary data.</text>
</comment>
<evidence type="ECO:0000313" key="3">
    <source>
        <dbReference type="EMBL" id="MBM7120411.1"/>
    </source>
</evidence>
<dbReference type="Proteomes" id="UP001430065">
    <property type="component" value="Unassembled WGS sequence"/>
</dbReference>
<gene>
    <name evidence="3" type="ORF">ISP20_04480</name>
</gene>
<organism evidence="3 4">
    <name type="scientific">Dyella kyungheensis</name>
    <dbReference type="NCBI Taxonomy" id="1242174"/>
    <lineage>
        <taxon>Bacteria</taxon>
        <taxon>Pseudomonadati</taxon>
        <taxon>Pseudomonadota</taxon>
        <taxon>Gammaproteobacteria</taxon>
        <taxon>Lysobacterales</taxon>
        <taxon>Rhodanobacteraceae</taxon>
        <taxon>Dyella</taxon>
    </lineage>
</organism>
<accession>A0ABS2JMY6</accession>
<evidence type="ECO:0000259" key="2">
    <source>
        <dbReference type="Pfam" id="PF01551"/>
    </source>
</evidence>
<dbReference type="SUPFAM" id="SSF51261">
    <property type="entry name" value="Duplicated hybrid motif"/>
    <property type="match status" value="1"/>
</dbReference>
<proteinExistence type="predicted"/>
<dbReference type="PANTHER" id="PTHR21666:SF285">
    <property type="entry name" value="M23 FAMILY METALLOPEPTIDASE"/>
    <property type="match status" value="1"/>
</dbReference>
<reference evidence="3 4" key="1">
    <citation type="submission" date="2020-10" db="EMBL/GenBank/DDBJ databases">
        <title>Phylogeny of dyella-like bacteria.</title>
        <authorList>
            <person name="Fu J."/>
        </authorList>
    </citation>
    <scope>NUCLEOTIDE SEQUENCE [LARGE SCALE GENOMIC DNA]</scope>
    <source>
        <strain evidence="3 4">THG-B117</strain>
    </source>
</reference>
<dbReference type="Pfam" id="PF01551">
    <property type="entry name" value="Peptidase_M23"/>
    <property type="match status" value="1"/>
</dbReference>